<protein>
    <submittedName>
        <fullName evidence="2">PIN domain-containing protein</fullName>
    </submittedName>
</protein>
<feature type="domain" description="PIN" evidence="1">
    <location>
        <begin position="10"/>
        <end position="115"/>
    </location>
</feature>
<gene>
    <name evidence="2" type="ORF">ACE5LO_06570</name>
</gene>
<sequence>MTKKKTEIWIDTNIIIYALRTNKEHSPQARQLVQAAPQGEFTLKVSPLIISECVFVLMGKQFREKKEVIKQALISFINLKGIDCEEKAVVEEALEQYSKKGIDFTDAYLAAHAKAVSPAHVITINVKDFLKLGVNVQTPAELMDNK</sequence>
<evidence type="ECO:0000259" key="1">
    <source>
        <dbReference type="Pfam" id="PF01850"/>
    </source>
</evidence>
<proteinExistence type="predicted"/>
<organism evidence="2 3">
    <name type="scientific">Paenibacillus medicaginis</name>
    <dbReference type="NCBI Taxonomy" id="1470560"/>
    <lineage>
        <taxon>Bacteria</taxon>
        <taxon>Bacillati</taxon>
        <taxon>Bacillota</taxon>
        <taxon>Bacilli</taxon>
        <taxon>Bacillales</taxon>
        <taxon>Paenibacillaceae</taxon>
        <taxon>Paenibacillus</taxon>
    </lineage>
</organism>
<dbReference type="EMBL" id="JBHIRY010000004">
    <property type="protein sequence ID" value="MFB5760054.1"/>
    <property type="molecule type" value="Genomic_DNA"/>
</dbReference>
<comment type="caution">
    <text evidence="2">The sequence shown here is derived from an EMBL/GenBank/DDBJ whole genome shotgun (WGS) entry which is preliminary data.</text>
</comment>
<dbReference type="Gene3D" id="3.40.50.1010">
    <property type="entry name" value="5'-nuclease"/>
    <property type="match status" value="1"/>
</dbReference>
<keyword evidence="3" id="KW-1185">Reference proteome</keyword>
<name>A0ABV5BXP1_9BACL</name>
<dbReference type="InterPro" id="IPR002716">
    <property type="entry name" value="PIN_dom"/>
</dbReference>
<evidence type="ECO:0000313" key="2">
    <source>
        <dbReference type="EMBL" id="MFB5760054.1"/>
    </source>
</evidence>
<dbReference type="RefSeq" id="WP_375519220.1">
    <property type="nucleotide sequence ID" value="NZ_JBHIRY010000004.1"/>
</dbReference>
<reference evidence="2 3" key="1">
    <citation type="submission" date="2024-09" db="EMBL/GenBank/DDBJ databases">
        <title>Paenibacillus zeirhizospherea sp. nov., isolated from surface of the maize (Zea mays) roots in a horticulture field, Hungary.</title>
        <authorList>
            <person name="Marton D."/>
            <person name="Farkas M."/>
            <person name="Bedics A."/>
            <person name="Toth E."/>
            <person name="Tancsics A."/>
            <person name="Boka K."/>
            <person name="Marati G."/>
            <person name="Kriszt B."/>
            <person name="Cserhati M."/>
        </authorList>
    </citation>
    <scope>NUCLEOTIDE SEQUENCE [LARGE SCALE GENOMIC DNA]</scope>
    <source>
        <strain evidence="2 3">JCM 18446</strain>
    </source>
</reference>
<dbReference type="SUPFAM" id="SSF88723">
    <property type="entry name" value="PIN domain-like"/>
    <property type="match status" value="1"/>
</dbReference>
<accession>A0ABV5BXP1</accession>
<dbReference type="Pfam" id="PF01850">
    <property type="entry name" value="PIN"/>
    <property type="match status" value="1"/>
</dbReference>
<dbReference type="Proteomes" id="UP001580430">
    <property type="component" value="Unassembled WGS sequence"/>
</dbReference>
<dbReference type="InterPro" id="IPR029060">
    <property type="entry name" value="PIN-like_dom_sf"/>
</dbReference>
<evidence type="ECO:0000313" key="3">
    <source>
        <dbReference type="Proteomes" id="UP001580430"/>
    </source>
</evidence>